<evidence type="ECO:0000313" key="9">
    <source>
        <dbReference type="Proteomes" id="UP000625283"/>
    </source>
</evidence>
<evidence type="ECO:0000259" key="6">
    <source>
        <dbReference type="Pfam" id="PF07980"/>
    </source>
</evidence>
<dbReference type="Gene3D" id="1.25.40.390">
    <property type="match status" value="1"/>
</dbReference>
<dbReference type="Proteomes" id="UP000625283">
    <property type="component" value="Unassembled WGS sequence"/>
</dbReference>
<dbReference type="RefSeq" id="WP_202103153.1">
    <property type="nucleotide sequence ID" value="NZ_JAERTY010000005.1"/>
</dbReference>
<dbReference type="Pfam" id="PF14322">
    <property type="entry name" value="SusD-like_3"/>
    <property type="match status" value="1"/>
</dbReference>
<dbReference type="InterPro" id="IPR033985">
    <property type="entry name" value="SusD-like_N"/>
</dbReference>
<keyword evidence="4" id="KW-0472">Membrane</keyword>
<dbReference type="InterPro" id="IPR012944">
    <property type="entry name" value="SusD_RagB_dom"/>
</dbReference>
<evidence type="ECO:0000256" key="4">
    <source>
        <dbReference type="ARBA" id="ARBA00023136"/>
    </source>
</evidence>
<proteinExistence type="inferred from homology"/>
<evidence type="ECO:0000256" key="2">
    <source>
        <dbReference type="ARBA" id="ARBA00006275"/>
    </source>
</evidence>
<dbReference type="Pfam" id="PF07980">
    <property type="entry name" value="SusD_RagB"/>
    <property type="match status" value="1"/>
</dbReference>
<feature type="domain" description="RagB/SusD" evidence="6">
    <location>
        <begin position="322"/>
        <end position="643"/>
    </location>
</feature>
<comment type="similarity">
    <text evidence="2">Belongs to the SusD family.</text>
</comment>
<dbReference type="EMBL" id="JAERTY010000005">
    <property type="protein sequence ID" value="MBL1409410.1"/>
    <property type="molecule type" value="Genomic_DNA"/>
</dbReference>
<accession>A0ABS1R4I8</accession>
<organism evidence="8 9">
    <name type="scientific">Sphingobacterium faecale</name>
    <dbReference type="NCBI Taxonomy" id="2803775"/>
    <lineage>
        <taxon>Bacteria</taxon>
        <taxon>Pseudomonadati</taxon>
        <taxon>Bacteroidota</taxon>
        <taxon>Sphingobacteriia</taxon>
        <taxon>Sphingobacteriales</taxon>
        <taxon>Sphingobacteriaceae</taxon>
        <taxon>Sphingobacterium</taxon>
    </lineage>
</organism>
<dbReference type="PROSITE" id="PS51257">
    <property type="entry name" value="PROKAR_LIPOPROTEIN"/>
    <property type="match status" value="1"/>
</dbReference>
<feature type="domain" description="SusD-like N-terminal" evidence="7">
    <location>
        <begin position="119"/>
        <end position="235"/>
    </location>
</feature>
<evidence type="ECO:0000259" key="7">
    <source>
        <dbReference type="Pfam" id="PF14322"/>
    </source>
</evidence>
<gene>
    <name evidence="8" type="ORF">JKG61_11670</name>
</gene>
<comment type="caution">
    <text evidence="8">The sequence shown here is derived from an EMBL/GenBank/DDBJ whole genome shotgun (WGS) entry which is preliminary data.</text>
</comment>
<keyword evidence="5" id="KW-0998">Cell outer membrane</keyword>
<protein>
    <submittedName>
        <fullName evidence="8">RagB/SusD family nutrient uptake outer membrane protein</fullName>
    </submittedName>
</protein>
<evidence type="ECO:0000313" key="8">
    <source>
        <dbReference type="EMBL" id="MBL1409410.1"/>
    </source>
</evidence>
<dbReference type="InterPro" id="IPR011990">
    <property type="entry name" value="TPR-like_helical_dom_sf"/>
</dbReference>
<name>A0ABS1R4I8_9SPHI</name>
<sequence length="643" mass="74004">MKLTIRLVLITIVSISVFGCQNYLDVVPDNVATIDDAYKDRVSAQRALATCYNHIPRNGTRHEPGFAAGDDIWIHEFLDKGGVGDRWRQYYRELAVNGNNVNRPLYSYWHNIEGGRPLWKAIRDCNMFIDNVHKARDLDSYEREEWIAEVKTLKAYYHFYMMQLYGPIPIAKENFPATASSEELMVFREPIDEVVDYIVQLLDEAIPSLDLKVNNMISDAGRITKPIAAAIKAKVLVTAASPLFNGNQDYTTMLDKRGVALFNSVEDPNKWILAAQAAKEAIDIAHEAGIKLYHHQTTFNVTDETLGVMQVSQIVADKFNEERIWSLSDFNSSSTNIQNLGLELQTIPRLHGDHANVVYQWFVPTLKMAELFYSKNGVPIEEDVDYAYDDRMSITLVPKEQEAYMQPGYRTIGLHLDREPRFYGSLGVDGGWWFGLGRTNESDQWPLDFKAKSITGGMIGNQRYSTTGYYIKKLSNFMSAYTGKDAYVGKPFDFPLIRLADLYLLYSEALNENLNAPTPKVYEYIDQVRQRAGLEGVVESWAKHSNNSQKPTTKEGMRAIIRQERNIELAFEGQRFWDLRRWKKSIEYMNQPVRGWNIEGETPQEFYQVITHNRSQYTLRDILWPIMQDEILRNKNLVQNPGW</sequence>
<keyword evidence="9" id="KW-1185">Reference proteome</keyword>
<dbReference type="SUPFAM" id="SSF48452">
    <property type="entry name" value="TPR-like"/>
    <property type="match status" value="1"/>
</dbReference>
<keyword evidence="3" id="KW-0732">Signal</keyword>
<comment type="subcellular location">
    <subcellularLocation>
        <location evidence="1">Cell outer membrane</location>
    </subcellularLocation>
</comment>
<evidence type="ECO:0000256" key="1">
    <source>
        <dbReference type="ARBA" id="ARBA00004442"/>
    </source>
</evidence>
<reference evidence="8 9" key="1">
    <citation type="submission" date="2021-01" db="EMBL/GenBank/DDBJ databases">
        <title>C459-1 draft genome sequence.</title>
        <authorList>
            <person name="Zhang X.-F."/>
        </authorList>
    </citation>
    <scope>NUCLEOTIDE SEQUENCE [LARGE SCALE GENOMIC DNA]</scope>
    <source>
        <strain evidence="9">C459-1</strain>
    </source>
</reference>
<evidence type="ECO:0000256" key="5">
    <source>
        <dbReference type="ARBA" id="ARBA00023237"/>
    </source>
</evidence>
<evidence type="ECO:0000256" key="3">
    <source>
        <dbReference type="ARBA" id="ARBA00022729"/>
    </source>
</evidence>